<feature type="binding site" evidence="1">
    <location>
        <position position="163"/>
    </location>
    <ligand>
        <name>Zn(2+)</name>
        <dbReference type="ChEBI" id="CHEBI:29105"/>
    </ligand>
</feature>
<name>A0AAD5HCX0_UMBRA</name>
<protein>
    <recommendedName>
        <fullName evidence="5">Maintenance of ploidy protein mob2</fullName>
    </recommendedName>
</protein>
<dbReference type="AlphaFoldDB" id="A0AAD5HCX0"/>
<keyword evidence="1" id="KW-0479">Metal-binding</keyword>
<organism evidence="3 4">
    <name type="scientific">Umbelopsis ramanniana AG</name>
    <dbReference type="NCBI Taxonomy" id="1314678"/>
    <lineage>
        <taxon>Eukaryota</taxon>
        <taxon>Fungi</taxon>
        <taxon>Fungi incertae sedis</taxon>
        <taxon>Mucoromycota</taxon>
        <taxon>Mucoromycotina</taxon>
        <taxon>Umbelopsidomycetes</taxon>
        <taxon>Umbelopsidales</taxon>
        <taxon>Umbelopsidaceae</taxon>
        <taxon>Umbelopsis</taxon>
    </lineage>
</organism>
<reference evidence="3" key="1">
    <citation type="submission" date="2021-06" db="EMBL/GenBank/DDBJ databases">
        <authorList>
            <consortium name="DOE Joint Genome Institute"/>
            <person name="Mondo S.J."/>
            <person name="Amses K.R."/>
            <person name="Simmons D.R."/>
            <person name="Longcore J.E."/>
            <person name="Seto K."/>
            <person name="Alves G.H."/>
            <person name="Bonds A.E."/>
            <person name="Quandt C.A."/>
            <person name="Davis W.J."/>
            <person name="Chang Y."/>
            <person name="Letcher P.M."/>
            <person name="Powell M.J."/>
            <person name="Kuo A."/>
            <person name="Labutti K."/>
            <person name="Pangilinan J."/>
            <person name="Andreopoulos W."/>
            <person name="Tritt A."/>
            <person name="Riley R."/>
            <person name="Hundley H."/>
            <person name="Johnson J."/>
            <person name="Lipzen A."/>
            <person name="Barry K."/>
            <person name="Berbee M.L."/>
            <person name="Buchler N.E."/>
            <person name="Grigoriev I.V."/>
            <person name="Spatafora J.W."/>
            <person name="Stajich J.E."/>
            <person name="James T.Y."/>
        </authorList>
    </citation>
    <scope>NUCLEOTIDE SEQUENCE</scope>
    <source>
        <strain evidence="3">AG</strain>
    </source>
</reference>
<dbReference type="InterPro" id="IPR005301">
    <property type="entry name" value="MOB_kinase_act_fam"/>
</dbReference>
<dbReference type="InterPro" id="IPR036703">
    <property type="entry name" value="MOB_kinase_act_sf"/>
</dbReference>
<feature type="region of interest" description="Disordered" evidence="2">
    <location>
        <begin position="1"/>
        <end position="25"/>
    </location>
</feature>
<dbReference type="Proteomes" id="UP001206595">
    <property type="component" value="Unassembled WGS sequence"/>
</dbReference>
<evidence type="ECO:0000256" key="2">
    <source>
        <dbReference type="SAM" id="MobiDB-lite"/>
    </source>
</evidence>
<gene>
    <name evidence="3" type="ORF">K450DRAFT_210029</name>
</gene>
<evidence type="ECO:0000256" key="1">
    <source>
        <dbReference type="PIRSR" id="PIRSR605301-1"/>
    </source>
</evidence>
<keyword evidence="1" id="KW-0862">Zinc</keyword>
<feature type="binding site" evidence="1">
    <location>
        <position position="168"/>
    </location>
    <ligand>
        <name>Zn(2+)</name>
        <dbReference type="ChEBI" id="CHEBI:29105"/>
    </ligand>
</feature>
<dbReference type="EMBL" id="MU620919">
    <property type="protein sequence ID" value="KAI8579542.1"/>
    <property type="molecule type" value="Genomic_DNA"/>
</dbReference>
<dbReference type="SUPFAM" id="SSF101152">
    <property type="entry name" value="Mob1/phocein"/>
    <property type="match status" value="1"/>
</dbReference>
<dbReference type="GeneID" id="75910130"/>
<reference evidence="3" key="2">
    <citation type="journal article" date="2022" name="Proc. Natl. Acad. Sci. U.S.A.">
        <title>Diploid-dominant life cycles characterize the early evolution of Fungi.</title>
        <authorList>
            <person name="Amses K.R."/>
            <person name="Simmons D.R."/>
            <person name="Longcore J.E."/>
            <person name="Mondo S.J."/>
            <person name="Seto K."/>
            <person name="Jeronimo G.H."/>
            <person name="Bonds A.E."/>
            <person name="Quandt C.A."/>
            <person name="Davis W.J."/>
            <person name="Chang Y."/>
            <person name="Federici B.A."/>
            <person name="Kuo A."/>
            <person name="LaButti K."/>
            <person name="Pangilinan J."/>
            <person name="Andreopoulos W."/>
            <person name="Tritt A."/>
            <person name="Riley R."/>
            <person name="Hundley H."/>
            <person name="Johnson J."/>
            <person name="Lipzen A."/>
            <person name="Barry K."/>
            <person name="Lang B.F."/>
            <person name="Cuomo C.A."/>
            <person name="Buchler N.E."/>
            <person name="Grigoriev I.V."/>
            <person name="Spatafora J.W."/>
            <person name="Stajich J.E."/>
            <person name="James T.Y."/>
        </authorList>
    </citation>
    <scope>NUCLEOTIDE SEQUENCE</scope>
    <source>
        <strain evidence="3">AG</strain>
    </source>
</reference>
<sequence length="221" mass="25219">MNFMSFSLGGKKKAPKSKPTTSGPNNKPLFLCNPFVSNMLVKGSFKTIVELPKYVDANEWLAFNTFEFFTYINLFYGSIADFCTIQSCPSMSGGPGIEYTWTDAQSKKMKLPASQYVDFMATSIQNTLNDETLFPTKAGRDFPRELPIVVRKIYSQLFRVFAHIYYHHYEKVLSLHEEGHFNSLFAHFISFAKEFDLLDKKETAPLQELIDVMERNGVIAA</sequence>
<accession>A0AAD5HCX0</accession>
<dbReference type="PANTHER" id="PTHR22599">
    <property type="entry name" value="MPS ONE BINDER KINASE ACTIVATOR-LIKE MOB"/>
    <property type="match status" value="1"/>
</dbReference>
<dbReference type="RefSeq" id="XP_051444546.1">
    <property type="nucleotide sequence ID" value="XM_051584780.1"/>
</dbReference>
<keyword evidence="4" id="KW-1185">Reference proteome</keyword>
<feature type="binding site" evidence="1">
    <location>
        <position position="88"/>
    </location>
    <ligand>
        <name>Zn(2+)</name>
        <dbReference type="ChEBI" id="CHEBI:29105"/>
    </ligand>
</feature>
<dbReference type="SMART" id="SM01388">
    <property type="entry name" value="Mob1_phocein"/>
    <property type="match status" value="1"/>
</dbReference>
<dbReference type="Pfam" id="PF03637">
    <property type="entry name" value="Mob1_phocein"/>
    <property type="match status" value="1"/>
</dbReference>
<feature type="binding site" evidence="1">
    <location>
        <position position="83"/>
    </location>
    <ligand>
        <name>Zn(2+)</name>
        <dbReference type="ChEBI" id="CHEBI:29105"/>
    </ligand>
</feature>
<comment type="caution">
    <text evidence="3">The sequence shown here is derived from an EMBL/GenBank/DDBJ whole genome shotgun (WGS) entry which is preliminary data.</text>
</comment>
<evidence type="ECO:0000313" key="4">
    <source>
        <dbReference type="Proteomes" id="UP001206595"/>
    </source>
</evidence>
<dbReference type="Gene3D" id="1.20.140.30">
    <property type="entry name" value="MOB kinase activator"/>
    <property type="match status" value="1"/>
</dbReference>
<evidence type="ECO:0000313" key="3">
    <source>
        <dbReference type="EMBL" id="KAI8579542.1"/>
    </source>
</evidence>
<proteinExistence type="predicted"/>
<evidence type="ECO:0008006" key="5">
    <source>
        <dbReference type="Google" id="ProtNLM"/>
    </source>
</evidence>